<dbReference type="OrthoDB" id="381007at2157"/>
<dbReference type="AlphaFoldDB" id="A0A1V6N332"/>
<sequence length="129" mass="15191">MVENMNNIEKKPKIVEKTLDQLLNETESKITQGNEYYQTEKFRLGDGIIKIHFKLINQEIIMQMYDKKENERIPYLLSKSLYNPKTKDLFSEKQLDKFLPGGLAIVIAYKILQESGFDENVMKNQQLPF</sequence>
<dbReference type="Proteomes" id="UP000191661">
    <property type="component" value="Unassembled WGS sequence"/>
</dbReference>
<gene>
    <name evidence="1" type="ORF">MBBAR_6c01270</name>
</gene>
<protein>
    <submittedName>
        <fullName evidence="1">Uncharacterized protein</fullName>
    </submittedName>
</protein>
<evidence type="ECO:0000313" key="1">
    <source>
        <dbReference type="EMBL" id="OQD59017.1"/>
    </source>
</evidence>
<dbReference type="EMBL" id="JXMW01000006">
    <property type="protein sequence ID" value="OQD59017.1"/>
    <property type="molecule type" value="Genomic_DNA"/>
</dbReference>
<name>A0A1V6N332_METAZ</name>
<accession>A0A1V6N332</accession>
<organism evidence="1 2">
    <name type="scientific">Methanobrevibacter arboriphilus JCM 13429 = DSM 1125</name>
    <dbReference type="NCBI Taxonomy" id="1300164"/>
    <lineage>
        <taxon>Archaea</taxon>
        <taxon>Methanobacteriati</taxon>
        <taxon>Methanobacteriota</taxon>
        <taxon>Methanomada group</taxon>
        <taxon>Methanobacteria</taxon>
        <taxon>Methanobacteriales</taxon>
        <taxon>Methanobacteriaceae</taxon>
        <taxon>Methanobrevibacter</taxon>
    </lineage>
</organism>
<reference evidence="1 2" key="1">
    <citation type="submission" date="2014-12" db="EMBL/GenBank/DDBJ databases">
        <title>Genome sequence of Methanobrevibacter arboriphilicus DH1, DSM1125.</title>
        <authorList>
            <person name="Poehlein A."/>
            <person name="Thauer R.K."/>
            <person name="Seedorf H."/>
            <person name="Daniel R."/>
        </authorList>
    </citation>
    <scope>NUCLEOTIDE SEQUENCE [LARGE SCALE GENOMIC DNA]</scope>
    <source>
        <strain evidence="1 2">DH1</strain>
    </source>
</reference>
<proteinExistence type="predicted"/>
<comment type="caution">
    <text evidence="1">The sequence shown here is derived from an EMBL/GenBank/DDBJ whole genome shotgun (WGS) entry which is preliminary data.</text>
</comment>
<dbReference type="RefSeq" id="WP_080460073.1">
    <property type="nucleotide sequence ID" value="NZ_BBET01000186.1"/>
</dbReference>
<evidence type="ECO:0000313" key="2">
    <source>
        <dbReference type="Proteomes" id="UP000191661"/>
    </source>
</evidence>
<keyword evidence="2" id="KW-1185">Reference proteome</keyword>